<dbReference type="OrthoDB" id="6116224at2"/>
<keyword evidence="6" id="KW-1185">Reference proteome</keyword>
<dbReference type="SUPFAM" id="SSF53448">
    <property type="entry name" value="Nucleotide-diphospho-sugar transferases"/>
    <property type="match status" value="1"/>
</dbReference>
<protein>
    <submittedName>
        <fullName evidence="5">Glycosyl transferase family A</fullName>
    </submittedName>
</protein>
<evidence type="ECO:0000256" key="1">
    <source>
        <dbReference type="ARBA" id="ARBA00006739"/>
    </source>
</evidence>
<dbReference type="InterPro" id="IPR001173">
    <property type="entry name" value="Glyco_trans_2-like"/>
</dbReference>
<keyword evidence="3 5" id="KW-0808">Transferase</keyword>
<evidence type="ECO:0000259" key="4">
    <source>
        <dbReference type="Pfam" id="PF00535"/>
    </source>
</evidence>
<sequence length="337" mass="36415">MHLSWSLGFISRFLTARKPTQTRLAWQVPAELDTSVDICVCTFRRGSIADTLRSLAALRLPDGMTVRVIVADNDETDEARGRIEALGRENGLDVLYVHAPARNISTARNAALDTAVAPWIAILDDDEVASPDWLANLLEVQRTTRADVVLGPAIARYAPDVPRWIRAGDFHSAHPVVAGGAIRTGYTSNVLFARTSPALEGRRFDVALGRSGGEDTAFFHDAFNAGARIASAPAAAVFEDVTGPRATVNWLVRRRFRAGQSHGLLLETRGLSRAGRLKQIVIASGKASVCAAAAVACFWSTRRLAFWSLRAAMHAGVVSRLFGMRKLAIYGGDEAIA</sequence>
<dbReference type="AlphaFoldDB" id="A0A8B2P2Y2"/>
<accession>A0A8B2P2Y2</accession>
<evidence type="ECO:0000313" key="5">
    <source>
        <dbReference type="EMBL" id="RAI04506.1"/>
    </source>
</evidence>
<evidence type="ECO:0000313" key="6">
    <source>
        <dbReference type="Proteomes" id="UP000249590"/>
    </source>
</evidence>
<feature type="domain" description="Glycosyltransferase 2-like" evidence="4">
    <location>
        <begin position="38"/>
        <end position="166"/>
    </location>
</feature>
<dbReference type="Proteomes" id="UP000249590">
    <property type="component" value="Unassembled WGS sequence"/>
</dbReference>
<name>A0A8B2P2Y2_9HYPH</name>
<dbReference type="CDD" id="cd00761">
    <property type="entry name" value="Glyco_tranf_GTA_type"/>
    <property type="match status" value="1"/>
</dbReference>
<dbReference type="GO" id="GO:0016757">
    <property type="term" value="F:glycosyltransferase activity"/>
    <property type="evidence" value="ECO:0007669"/>
    <property type="project" value="UniProtKB-KW"/>
</dbReference>
<dbReference type="PANTHER" id="PTHR43179">
    <property type="entry name" value="RHAMNOSYLTRANSFERASE WBBL"/>
    <property type="match status" value="1"/>
</dbReference>
<dbReference type="PANTHER" id="PTHR43179:SF12">
    <property type="entry name" value="GALACTOFURANOSYLTRANSFERASE GLFT2"/>
    <property type="match status" value="1"/>
</dbReference>
<organism evidence="5 6">
    <name type="scientific">Acuticoccus sediminis</name>
    <dbReference type="NCBI Taxonomy" id="2184697"/>
    <lineage>
        <taxon>Bacteria</taxon>
        <taxon>Pseudomonadati</taxon>
        <taxon>Pseudomonadota</taxon>
        <taxon>Alphaproteobacteria</taxon>
        <taxon>Hyphomicrobiales</taxon>
        <taxon>Amorphaceae</taxon>
        <taxon>Acuticoccus</taxon>
    </lineage>
</organism>
<gene>
    <name evidence="5" type="ORF">DLJ53_04050</name>
</gene>
<proteinExistence type="inferred from homology"/>
<reference evidence="5 6" key="1">
    <citation type="submission" date="2018-05" db="EMBL/GenBank/DDBJ databases">
        <title>Acuticoccus sediminis sp. nov., isolated from deep-sea sediment of Indian Ocean.</title>
        <authorList>
            <person name="Liu X."/>
            <person name="Lai Q."/>
            <person name="Du Y."/>
            <person name="Sun F."/>
            <person name="Zhang X."/>
            <person name="Wang S."/>
            <person name="Shao Z."/>
        </authorList>
    </citation>
    <scope>NUCLEOTIDE SEQUENCE [LARGE SCALE GENOMIC DNA]</scope>
    <source>
        <strain evidence="5 6">PTG4-2</strain>
    </source>
</reference>
<dbReference type="Pfam" id="PF00535">
    <property type="entry name" value="Glycos_transf_2"/>
    <property type="match status" value="1"/>
</dbReference>
<evidence type="ECO:0000256" key="3">
    <source>
        <dbReference type="ARBA" id="ARBA00022679"/>
    </source>
</evidence>
<comment type="caution">
    <text evidence="5">The sequence shown here is derived from an EMBL/GenBank/DDBJ whole genome shotgun (WGS) entry which is preliminary data.</text>
</comment>
<keyword evidence="2" id="KW-0328">Glycosyltransferase</keyword>
<dbReference type="InterPro" id="IPR029044">
    <property type="entry name" value="Nucleotide-diphossugar_trans"/>
</dbReference>
<dbReference type="EMBL" id="QHHQ01000001">
    <property type="protein sequence ID" value="RAI04506.1"/>
    <property type="molecule type" value="Genomic_DNA"/>
</dbReference>
<dbReference type="Gene3D" id="3.90.550.10">
    <property type="entry name" value="Spore Coat Polysaccharide Biosynthesis Protein SpsA, Chain A"/>
    <property type="match status" value="1"/>
</dbReference>
<comment type="similarity">
    <text evidence="1">Belongs to the glycosyltransferase 2 family.</text>
</comment>
<evidence type="ECO:0000256" key="2">
    <source>
        <dbReference type="ARBA" id="ARBA00022676"/>
    </source>
</evidence>